<reference evidence="1" key="1">
    <citation type="submission" date="2021-04" db="EMBL/GenBank/DDBJ databases">
        <authorList>
            <consortium name="Molecular Ecology Group"/>
        </authorList>
    </citation>
    <scope>NUCLEOTIDE SEQUENCE</scope>
</reference>
<protein>
    <submittedName>
        <fullName evidence="1">Uncharacterized protein</fullName>
    </submittedName>
</protein>
<evidence type="ECO:0000313" key="1">
    <source>
        <dbReference type="EMBL" id="CAG5115076.1"/>
    </source>
</evidence>
<gene>
    <name evidence="1" type="ORF">CUNI_LOCUS634</name>
</gene>
<organism evidence="1 2">
    <name type="scientific">Candidula unifasciata</name>
    <dbReference type="NCBI Taxonomy" id="100452"/>
    <lineage>
        <taxon>Eukaryota</taxon>
        <taxon>Metazoa</taxon>
        <taxon>Spiralia</taxon>
        <taxon>Lophotrochozoa</taxon>
        <taxon>Mollusca</taxon>
        <taxon>Gastropoda</taxon>
        <taxon>Heterobranchia</taxon>
        <taxon>Euthyneura</taxon>
        <taxon>Panpulmonata</taxon>
        <taxon>Eupulmonata</taxon>
        <taxon>Stylommatophora</taxon>
        <taxon>Helicina</taxon>
        <taxon>Helicoidea</taxon>
        <taxon>Geomitridae</taxon>
        <taxon>Candidula</taxon>
    </lineage>
</organism>
<dbReference type="Proteomes" id="UP000678393">
    <property type="component" value="Unassembled WGS sequence"/>
</dbReference>
<comment type="caution">
    <text evidence="1">The sequence shown here is derived from an EMBL/GenBank/DDBJ whole genome shotgun (WGS) entry which is preliminary data.</text>
</comment>
<dbReference type="EMBL" id="CAJHNH020000073">
    <property type="protein sequence ID" value="CAG5115076.1"/>
    <property type="molecule type" value="Genomic_DNA"/>
</dbReference>
<keyword evidence="2" id="KW-1185">Reference proteome</keyword>
<evidence type="ECO:0000313" key="2">
    <source>
        <dbReference type="Proteomes" id="UP000678393"/>
    </source>
</evidence>
<feature type="non-terminal residue" evidence="1">
    <location>
        <position position="70"/>
    </location>
</feature>
<dbReference type="AlphaFoldDB" id="A0A8S3YKW5"/>
<proteinExistence type="predicted"/>
<accession>A0A8S3YKW5</accession>
<name>A0A8S3YKW5_9EUPU</name>
<sequence length="70" mass="8478">MHCYRLRHPSQTIGKNQYGYIWLHSFIYCLSFPRSIEKLHFIHVSFVRGRTFSPPNEWFIKGGKFPSFVW</sequence>